<feature type="compositionally biased region" description="Polar residues" evidence="2">
    <location>
        <begin position="259"/>
        <end position="268"/>
    </location>
</feature>
<accession>A0ABP1CRH3</accession>
<evidence type="ECO:0000313" key="4">
    <source>
        <dbReference type="Proteomes" id="UP001497453"/>
    </source>
</evidence>
<feature type="region of interest" description="Disordered" evidence="2">
    <location>
        <begin position="225"/>
        <end position="293"/>
    </location>
</feature>
<evidence type="ECO:0000313" key="3">
    <source>
        <dbReference type="EMBL" id="CAL1698296.1"/>
    </source>
</evidence>
<name>A0ABP1CRH3_9APHY</name>
<gene>
    <name evidence="3" type="ORF">GFSPODELE1_LOCUS2087</name>
</gene>
<reference evidence="4" key="1">
    <citation type="submission" date="2024-04" db="EMBL/GenBank/DDBJ databases">
        <authorList>
            <person name="Shaw F."/>
            <person name="Minotto A."/>
        </authorList>
    </citation>
    <scope>NUCLEOTIDE SEQUENCE [LARGE SCALE GENOMIC DNA]</scope>
</reference>
<feature type="coiled-coil region" evidence="1">
    <location>
        <begin position="37"/>
        <end position="67"/>
    </location>
</feature>
<feature type="compositionally biased region" description="Pro residues" evidence="2">
    <location>
        <begin position="274"/>
        <end position="284"/>
    </location>
</feature>
<proteinExistence type="predicted"/>
<feature type="region of interest" description="Disordered" evidence="2">
    <location>
        <begin position="175"/>
        <end position="210"/>
    </location>
</feature>
<keyword evidence="1" id="KW-0175">Coiled coil</keyword>
<feature type="compositionally biased region" description="Low complexity" evidence="2">
    <location>
        <begin position="243"/>
        <end position="258"/>
    </location>
</feature>
<keyword evidence="4" id="KW-1185">Reference proteome</keyword>
<evidence type="ECO:0000256" key="2">
    <source>
        <dbReference type="SAM" id="MobiDB-lite"/>
    </source>
</evidence>
<sequence>MFRARSVDVSRTSRATVKQILKGFYSPYNADPYAQALAEERVALDQYANALRQQEEARERVARARLAREAYGSPHSSYLSSSAEDDDFPGGKTYALPHTHTYQPSQCNGYRASRYGPQDYGGYGMSPQQQRALYEDQRLKEMAETGKAREVERMRQLMEEERQRQVMEEDIRRRIREEESRRRVQEEEQIRKQIMEEERRIREQENLRRQRQDGLEKLYRDLGWRPFAAFEPPEQPPSRRARTTSPPYRRSPPQTQPTMNKPRTSSEWSHPKPAEQPQPKPASPKQPSFAPEQAAAVVKIQNFYRKRFPRYKALQTLSSLQTRFEELKSPFKLPSRFQR</sequence>
<protein>
    <submittedName>
        <fullName evidence="3">Uncharacterized protein</fullName>
    </submittedName>
</protein>
<dbReference type="Proteomes" id="UP001497453">
    <property type="component" value="Chromosome 10"/>
</dbReference>
<organism evidence="3 4">
    <name type="scientific">Somion occarium</name>
    <dbReference type="NCBI Taxonomy" id="3059160"/>
    <lineage>
        <taxon>Eukaryota</taxon>
        <taxon>Fungi</taxon>
        <taxon>Dikarya</taxon>
        <taxon>Basidiomycota</taxon>
        <taxon>Agaricomycotina</taxon>
        <taxon>Agaricomycetes</taxon>
        <taxon>Polyporales</taxon>
        <taxon>Cerrenaceae</taxon>
        <taxon>Somion</taxon>
    </lineage>
</organism>
<evidence type="ECO:0000256" key="1">
    <source>
        <dbReference type="SAM" id="Coils"/>
    </source>
</evidence>
<dbReference type="EMBL" id="OZ037953">
    <property type="protein sequence ID" value="CAL1698296.1"/>
    <property type="molecule type" value="Genomic_DNA"/>
</dbReference>